<feature type="binding site" evidence="11">
    <location>
        <position position="289"/>
    </location>
    <ligand>
        <name>Mn(2+)</name>
        <dbReference type="ChEBI" id="CHEBI:29035"/>
    </ligand>
</feature>
<evidence type="ECO:0000256" key="1">
    <source>
        <dbReference type="ARBA" id="ARBA00003629"/>
    </source>
</evidence>
<comment type="subcellular location">
    <subcellularLocation>
        <location evidence="2">Secreted</location>
        <location evidence="2">Extracellular space</location>
        <location evidence="2">Apoplast</location>
    </subcellularLocation>
</comment>
<dbReference type="FunFam" id="2.60.120.10:FF:000005">
    <property type="entry name" value="Germin-like protein subfamily 1 member 8"/>
    <property type="match status" value="1"/>
</dbReference>
<evidence type="ECO:0000256" key="5">
    <source>
        <dbReference type="ARBA" id="ARBA00022525"/>
    </source>
</evidence>
<dbReference type="PANTHER" id="PTHR31238">
    <property type="entry name" value="GERMIN-LIKE PROTEIN SUBFAMILY 3 MEMBER 3"/>
    <property type="match status" value="1"/>
</dbReference>
<comment type="caution">
    <text evidence="13">The sequence shown here is derived from an EMBL/GenBank/DDBJ whole genome shotgun (WGS) entry which is preliminary data.</text>
</comment>
<feature type="binding site" evidence="11">
    <location>
        <position position="296"/>
    </location>
    <ligand>
        <name>Mn(2+)</name>
        <dbReference type="ChEBI" id="CHEBI:29035"/>
    </ligand>
</feature>
<keyword evidence="8" id="KW-0325">Glycoprotein</keyword>
<keyword evidence="6 10" id="KW-0479">Metal-binding</keyword>
<protein>
    <submittedName>
        <fullName evidence="13">Germin-like protein subfamily 1 member 19</fullName>
    </submittedName>
</protein>
<dbReference type="Proteomes" id="UP000516437">
    <property type="component" value="Chromosome 7"/>
</dbReference>
<dbReference type="OrthoDB" id="1921208at2759"/>
<dbReference type="GO" id="GO:0030145">
    <property type="term" value="F:manganese ion binding"/>
    <property type="evidence" value="ECO:0007669"/>
    <property type="project" value="InterPro"/>
</dbReference>
<feature type="binding site" evidence="10">
    <location>
        <position position="286"/>
    </location>
    <ligand>
        <name>oxalate</name>
        <dbReference type="ChEBI" id="CHEBI:30623"/>
    </ligand>
</feature>
<dbReference type="InterPro" id="IPR019780">
    <property type="entry name" value="Germin_Mn-BS"/>
</dbReference>
<proteinExistence type="inferred from homology"/>
<feature type="binding site" evidence="10">
    <location>
        <position position="291"/>
    </location>
    <ligand>
        <name>oxalate</name>
        <dbReference type="ChEBI" id="CHEBI:30623"/>
    </ligand>
</feature>
<reference evidence="13 14" key="1">
    <citation type="journal article" date="2019" name="Plant Biotechnol. J.">
        <title>The red bayberry genome and genetic basis of sex determination.</title>
        <authorList>
            <person name="Jia H.M."/>
            <person name="Jia H.J."/>
            <person name="Cai Q.L."/>
            <person name="Wang Y."/>
            <person name="Zhao H.B."/>
            <person name="Yang W.F."/>
            <person name="Wang G.Y."/>
            <person name="Li Y.H."/>
            <person name="Zhan D.L."/>
            <person name="Shen Y.T."/>
            <person name="Niu Q.F."/>
            <person name="Chang L."/>
            <person name="Qiu J."/>
            <person name="Zhao L."/>
            <person name="Xie H.B."/>
            <person name="Fu W.Y."/>
            <person name="Jin J."/>
            <person name="Li X.W."/>
            <person name="Jiao Y."/>
            <person name="Zhou C.C."/>
            <person name="Tu T."/>
            <person name="Chai C.Y."/>
            <person name="Gao J.L."/>
            <person name="Fan L.J."/>
            <person name="van de Weg E."/>
            <person name="Wang J.Y."/>
            <person name="Gao Z.S."/>
        </authorList>
    </citation>
    <scope>NUCLEOTIDE SEQUENCE [LARGE SCALE GENOMIC DNA]</scope>
    <source>
        <tissue evidence="13">Leaves</tissue>
    </source>
</reference>
<sequence length="383" mass="42345">MDLVNQVRALIEHTKLINEKLEYLTKHTFTKKVWVKKDENLLVDMKAIGKTIAVTFVSFSSRNPGVITIANAVFGSNLPINLDVLTKAFQVDKNVVWKCDPPTKPSCVLRSGTPTGETREQAKANWAIVTRCYRKVNLCGIARIAVNFKYWDGCIDPTEMEETWGIPEVRTEWLDGGESRGRRVHLSRDPDGQPYLTQTEMKYQFAGAKPGSKSRGSNFKAFINGKFCQDPKLATVNDFFLGLQNPGNTANSLELNVTSVNMNNLPRLNSVGIILARIDFAPYGLNPPHTHPRATEILVVLEGTLHVGFVTSNTDNCLFTKVLNKGDVFVFPVGLIHFQLNVGKTSVIALASLSSQNIGVIIIAKVVFGSNPLINPDVLTKTF</sequence>
<evidence type="ECO:0000256" key="11">
    <source>
        <dbReference type="PIRSR" id="PIRSR601929-2"/>
    </source>
</evidence>
<evidence type="ECO:0000259" key="12">
    <source>
        <dbReference type="SMART" id="SM00835"/>
    </source>
</evidence>
<evidence type="ECO:0000256" key="3">
    <source>
        <dbReference type="ARBA" id="ARBA00007456"/>
    </source>
</evidence>
<dbReference type="InterPro" id="IPR011051">
    <property type="entry name" value="RmlC_Cupin_sf"/>
</dbReference>
<dbReference type="SMART" id="SM00835">
    <property type="entry name" value="Cupin_1"/>
    <property type="match status" value="1"/>
</dbReference>
<comment type="function">
    <text evidence="1">May play a role in plant defense. Probably has no oxalate oxidase activity even if the active site is conserved.</text>
</comment>
<keyword evidence="5" id="KW-0964">Secreted</keyword>
<evidence type="ECO:0000256" key="9">
    <source>
        <dbReference type="ARBA" id="ARBA00023211"/>
    </source>
</evidence>
<keyword evidence="4" id="KW-0052">Apoplast</keyword>
<name>A0A6A1V3A6_9ROSI</name>
<dbReference type="GO" id="GO:0048046">
    <property type="term" value="C:apoplast"/>
    <property type="evidence" value="ECO:0007669"/>
    <property type="project" value="UniProtKB-SubCell"/>
</dbReference>
<gene>
    <name evidence="13" type="ORF">CJ030_MR7G011496</name>
</gene>
<keyword evidence="9 10" id="KW-0464">Manganese</keyword>
<dbReference type="PRINTS" id="PR00325">
    <property type="entry name" value="GERMIN"/>
</dbReference>
<feature type="binding site" evidence="11">
    <location>
        <position position="337"/>
    </location>
    <ligand>
        <name>Mn(2+)</name>
        <dbReference type="ChEBI" id="CHEBI:29035"/>
    </ligand>
</feature>
<keyword evidence="14" id="KW-1185">Reference proteome</keyword>
<evidence type="ECO:0000256" key="6">
    <source>
        <dbReference type="ARBA" id="ARBA00022723"/>
    </source>
</evidence>
<dbReference type="AlphaFoldDB" id="A0A6A1V3A6"/>
<dbReference type="Pfam" id="PF00190">
    <property type="entry name" value="Cupin_1"/>
    <property type="match status" value="2"/>
</dbReference>
<organism evidence="13 14">
    <name type="scientific">Morella rubra</name>
    <name type="common">Chinese bayberry</name>
    <dbReference type="NCBI Taxonomy" id="262757"/>
    <lineage>
        <taxon>Eukaryota</taxon>
        <taxon>Viridiplantae</taxon>
        <taxon>Streptophyta</taxon>
        <taxon>Embryophyta</taxon>
        <taxon>Tracheophyta</taxon>
        <taxon>Spermatophyta</taxon>
        <taxon>Magnoliopsida</taxon>
        <taxon>eudicotyledons</taxon>
        <taxon>Gunneridae</taxon>
        <taxon>Pentapetalae</taxon>
        <taxon>rosids</taxon>
        <taxon>fabids</taxon>
        <taxon>Fagales</taxon>
        <taxon>Myricaceae</taxon>
        <taxon>Morella</taxon>
    </lineage>
</organism>
<evidence type="ECO:0000256" key="8">
    <source>
        <dbReference type="ARBA" id="ARBA00023180"/>
    </source>
</evidence>
<accession>A0A6A1V3A6</accession>
<dbReference type="Gene3D" id="2.60.120.10">
    <property type="entry name" value="Jelly Rolls"/>
    <property type="match status" value="2"/>
</dbReference>
<dbReference type="SUPFAM" id="SSF51182">
    <property type="entry name" value="RmlC-like cupins"/>
    <property type="match status" value="2"/>
</dbReference>
<evidence type="ECO:0000313" key="13">
    <source>
        <dbReference type="EMBL" id="KAB1207175.1"/>
    </source>
</evidence>
<dbReference type="CDD" id="cd02241">
    <property type="entry name" value="cupin_OxOx"/>
    <property type="match status" value="1"/>
</dbReference>
<dbReference type="InterPro" id="IPR001929">
    <property type="entry name" value="Germin"/>
</dbReference>
<evidence type="ECO:0000256" key="10">
    <source>
        <dbReference type="PIRSR" id="PIRSR601929-1"/>
    </source>
</evidence>
<dbReference type="PROSITE" id="PS00725">
    <property type="entry name" value="GERMIN"/>
    <property type="match status" value="1"/>
</dbReference>
<comment type="similarity">
    <text evidence="3">Belongs to the germin family.</text>
</comment>
<keyword evidence="7" id="KW-1015">Disulfide bond</keyword>
<evidence type="ECO:0000256" key="7">
    <source>
        <dbReference type="ARBA" id="ARBA00023157"/>
    </source>
</evidence>
<evidence type="ECO:0000313" key="14">
    <source>
        <dbReference type="Proteomes" id="UP000516437"/>
    </source>
</evidence>
<evidence type="ECO:0000256" key="2">
    <source>
        <dbReference type="ARBA" id="ARBA00004271"/>
    </source>
</evidence>
<feature type="binding site" evidence="10">
    <location>
        <position position="296"/>
    </location>
    <ligand>
        <name>oxalate</name>
        <dbReference type="ChEBI" id="CHEBI:30623"/>
    </ligand>
</feature>
<dbReference type="InterPro" id="IPR006045">
    <property type="entry name" value="Cupin_1"/>
</dbReference>
<evidence type="ECO:0000256" key="4">
    <source>
        <dbReference type="ARBA" id="ARBA00022523"/>
    </source>
</evidence>
<dbReference type="EMBL" id="RXIC02000025">
    <property type="protein sequence ID" value="KAB1207175.1"/>
    <property type="molecule type" value="Genomic_DNA"/>
</dbReference>
<feature type="domain" description="Cupin type-1" evidence="12">
    <location>
        <begin position="241"/>
        <end position="376"/>
    </location>
</feature>
<dbReference type="InterPro" id="IPR014710">
    <property type="entry name" value="RmlC-like_jellyroll"/>
</dbReference>
<feature type="binding site" evidence="11">
    <location>
        <position position="291"/>
    </location>
    <ligand>
        <name>Mn(2+)</name>
        <dbReference type="ChEBI" id="CHEBI:29035"/>
    </ligand>
</feature>